<reference evidence="1" key="1">
    <citation type="submission" date="2022-10" db="EMBL/GenBank/DDBJ databases">
        <authorList>
            <person name="Koch H."/>
        </authorList>
    </citation>
    <scope>NUCLEOTIDE SEQUENCE</scope>
    <source>
        <strain evidence="1">DNF</strain>
    </source>
</reference>
<dbReference type="Proteomes" id="UP001179121">
    <property type="component" value="Chromosome"/>
</dbReference>
<sequence>MPLDQAGQIRMKLLRFLHDRNGLISEDETILIDSGVIRLEPYLRQLLAQGHIRRDEEARVYRLTETGRDELARLQQADDAAGDGE</sequence>
<dbReference type="EMBL" id="OX365700">
    <property type="protein sequence ID" value="CAI4033488.1"/>
    <property type="molecule type" value="Genomic_DNA"/>
</dbReference>
<evidence type="ECO:0000313" key="1">
    <source>
        <dbReference type="EMBL" id="CAI4033488.1"/>
    </source>
</evidence>
<proteinExistence type="predicted"/>
<organism evidence="1 2">
    <name type="scientific">Nitrospira tepida</name>
    <dbReference type="NCBI Taxonomy" id="2973512"/>
    <lineage>
        <taxon>Bacteria</taxon>
        <taxon>Pseudomonadati</taxon>
        <taxon>Nitrospirota</taxon>
        <taxon>Nitrospiria</taxon>
        <taxon>Nitrospirales</taxon>
        <taxon>Nitrospiraceae</taxon>
        <taxon>Nitrospira</taxon>
    </lineage>
</organism>
<dbReference type="AlphaFoldDB" id="A0AA86N2A9"/>
<keyword evidence="2" id="KW-1185">Reference proteome</keyword>
<gene>
    <name evidence="1" type="ORF">DNFV4_03924</name>
</gene>
<protein>
    <submittedName>
        <fullName evidence="1">Uncharacterized protein</fullName>
    </submittedName>
</protein>
<evidence type="ECO:0000313" key="2">
    <source>
        <dbReference type="Proteomes" id="UP001179121"/>
    </source>
</evidence>
<dbReference type="SUPFAM" id="SSF46785">
    <property type="entry name" value="Winged helix' DNA-binding domain"/>
    <property type="match status" value="1"/>
</dbReference>
<name>A0AA86N2A9_9BACT</name>
<dbReference type="KEGG" id="nti:DNFV4_03924"/>
<dbReference type="InterPro" id="IPR036390">
    <property type="entry name" value="WH_DNA-bd_sf"/>
</dbReference>
<accession>A0AA86N2A9</accession>